<feature type="domain" description="AMP-dependent synthetase/ligase" evidence="7">
    <location>
        <begin position="91"/>
        <end position="477"/>
    </location>
</feature>
<dbReference type="Proteomes" id="UP000238350">
    <property type="component" value="Unassembled WGS sequence"/>
</dbReference>
<dbReference type="GO" id="GO:0005829">
    <property type="term" value="C:cytosol"/>
    <property type="evidence" value="ECO:0007669"/>
    <property type="project" value="TreeGrafter"/>
</dbReference>
<evidence type="ECO:0000256" key="6">
    <source>
        <dbReference type="SAM" id="MobiDB-lite"/>
    </source>
</evidence>
<dbReference type="Gene3D" id="3.30.300.30">
    <property type="match status" value="1"/>
</dbReference>
<dbReference type="InterPro" id="IPR045851">
    <property type="entry name" value="AMP-bd_C_sf"/>
</dbReference>
<dbReference type="Pfam" id="PF13193">
    <property type="entry name" value="AMP-binding_C"/>
    <property type="match status" value="1"/>
</dbReference>
<evidence type="ECO:0000259" key="9">
    <source>
        <dbReference type="Pfam" id="PF16177"/>
    </source>
</evidence>
<dbReference type="PROSITE" id="PS00455">
    <property type="entry name" value="AMP_BINDING"/>
    <property type="match status" value="1"/>
</dbReference>
<dbReference type="OrthoDB" id="1706066at2759"/>
<dbReference type="GO" id="GO:0016208">
    <property type="term" value="F:AMP binding"/>
    <property type="evidence" value="ECO:0007669"/>
    <property type="project" value="InterPro"/>
</dbReference>
<protein>
    <recommendedName>
        <fullName evidence="5">Acetyl-coenzyme A synthetase</fullName>
        <ecNumber evidence="5">6.2.1.1</ecNumber>
    </recommendedName>
</protein>
<dbReference type="FunFam" id="3.40.50.12780:FF:000001">
    <property type="entry name" value="Acetyl-coenzyme A synthetase"/>
    <property type="match status" value="1"/>
</dbReference>
<dbReference type="GeneID" id="36516918"/>
<dbReference type="InterPro" id="IPR025110">
    <property type="entry name" value="AMP-bd_C"/>
</dbReference>
<dbReference type="EMBL" id="NDIQ01000021">
    <property type="protein sequence ID" value="PRT55550.1"/>
    <property type="molecule type" value="Genomic_DNA"/>
</dbReference>
<dbReference type="Gene3D" id="3.40.50.12780">
    <property type="entry name" value="N-terminal domain of ligase-like"/>
    <property type="match status" value="1"/>
</dbReference>
<feature type="compositionally biased region" description="Basic and acidic residues" evidence="6">
    <location>
        <begin position="1"/>
        <end position="14"/>
    </location>
</feature>
<keyword evidence="2 5" id="KW-0436">Ligase</keyword>
<evidence type="ECO:0000313" key="11">
    <source>
        <dbReference type="Proteomes" id="UP000238350"/>
    </source>
</evidence>
<dbReference type="SUPFAM" id="SSF56801">
    <property type="entry name" value="Acetyl-CoA synthetase-like"/>
    <property type="match status" value="1"/>
</dbReference>
<evidence type="ECO:0000256" key="4">
    <source>
        <dbReference type="ARBA" id="ARBA00022840"/>
    </source>
</evidence>
<keyword evidence="4 5" id="KW-0067">ATP-binding</keyword>
<comment type="similarity">
    <text evidence="1 5">Belongs to the ATP-dependent AMP-binding enzyme family.</text>
</comment>
<organism evidence="10 11">
    <name type="scientific">Wickerhamiella sorbophila</name>
    <dbReference type="NCBI Taxonomy" id="45607"/>
    <lineage>
        <taxon>Eukaryota</taxon>
        <taxon>Fungi</taxon>
        <taxon>Dikarya</taxon>
        <taxon>Ascomycota</taxon>
        <taxon>Saccharomycotina</taxon>
        <taxon>Dipodascomycetes</taxon>
        <taxon>Dipodascales</taxon>
        <taxon>Trichomonascaceae</taxon>
        <taxon>Wickerhamiella</taxon>
    </lineage>
</organism>
<evidence type="ECO:0000256" key="1">
    <source>
        <dbReference type="ARBA" id="ARBA00006432"/>
    </source>
</evidence>
<evidence type="ECO:0000313" key="10">
    <source>
        <dbReference type="EMBL" id="PRT55550.1"/>
    </source>
</evidence>
<dbReference type="PANTHER" id="PTHR24095:SF14">
    <property type="entry name" value="ACETYL-COENZYME A SYNTHETASE 1"/>
    <property type="match status" value="1"/>
</dbReference>
<dbReference type="GO" id="GO:0003987">
    <property type="term" value="F:acetate-CoA ligase activity"/>
    <property type="evidence" value="ECO:0007669"/>
    <property type="project" value="UniProtKB-UniRule"/>
</dbReference>
<name>A0A2T0FKP4_9ASCO</name>
<evidence type="ECO:0000259" key="7">
    <source>
        <dbReference type="Pfam" id="PF00501"/>
    </source>
</evidence>
<dbReference type="EC" id="6.2.1.1" evidence="5"/>
<feature type="domain" description="Acetyl-coenzyme A synthetase N-terminal" evidence="9">
    <location>
        <begin position="31"/>
        <end position="89"/>
    </location>
</feature>
<dbReference type="Pfam" id="PF00501">
    <property type="entry name" value="AMP-binding"/>
    <property type="match status" value="1"/>
</dbReference>
<reference evidence="10 11" key="1">
    <citation type="submission" date="2017-04" db="EMBL/GenBank/DDBJ databases">
        <title>Genome sequencing of [Candida] sorbophila.</title>
        <authorList>
            <person name="Ahn J.O."/>
        </authorList>
    </citation>
    <scope>NUCLEOTIDE SEQUENCE [LARGE SCALE GENOMIC DNA]</scope>
    <source>
        <strain evidence="10 11">DS02</strain>
    </source>
</reference>
<evidence type="ECO:0000256" key="3">
    <source>
        <dbReference type="ARBA" id="ARBA00022741"/>
    </source>
</evidence>
<dbReference type="GO" id="GO:0019427">
    <property type="term" value="P:acetyl-CoA biosynthetic process from acetate"/>
    <property type="evidence" value="ECO:0007669"/>
    <property type="project" value="InterPro"/>
</dbReference>
<dbReference type="InterPro" id="IPR020845">
    <property type="entry name" value="AMP-binding_CS"/>
</dbReference>
<dbReference type="NCBIfam" id="TIGR02188">
    <property type="entry name" value="Ac_CoA_lig_AcsA"/>
    <property type="match status" value="1"/>
</dbReference>
<gene>
    <name evidence="10" type="ORF">B9G98_03170</name>
</gene>
<dbReference type="InterPro" id="IPR042099">
    <property type="entry name" value="ANL_N_sf"/>
</dbReference>
<keyword evidence="11" id="KW-1185">Reference proteome</keyword>
<dbReference type="NCBIfam" id="NF001208">
    <property type="entry name" value="PRK00174.1"/>
    <property type="match status" value="1"/>
</dbReference>
<evidence type="ECO:0000256" key="2">
    <source>
        <dbReference type="ARBA" id="ARBA00022598"/>
    </source>
</evidence>
<feature type="region of interest" description="Disordered" evidence="6">
    <location>
        <begin position="1"/>
        <end position="26"/>
    </location>
</feature>
<accession>A0A2T0FKP4</accession>
<dbReference type="InterPro" id="IPR032387">
    <property type="entry name" value="ACAS_N"/>
</dbReference>
<dbReference type="Pfam" id="PF16177">
    <property type="entry name" value="ACAS_N"/>
    <property type="match status" value="1"/>
</dbReference>
<dbReference type="InterPro" id="IPR011904">
    <property type="entry name" value="Ac_CoA_lig"/>
</dbReference>
<dbReference type="InterPro" id="IPR000873">
    <property type="entry name" value="AMP-dep_synth/lig_dom"/>
</dbReference>
<keyword evidence="3 5" id="KW-0547">Nucleotide-binding</keyword>
<dbReference type="AlphaFoldDB" id="A0A2T0FKP4"/>
<sequence>MATHEHLTRVEQPRRSLPRPGSGQCQNEEEYRRLYEQSINDPETFYREQALALLDWKRPFEKTFSGDFEGFGDSLRWFLNGELNACYNAVDRHANKHPNDVALIFESDTPGQGYKVTYEELLTNVCQAALLLKSLGVEKGDVVTLYLPTIPQTIYIMLALVRLGALHSSVFAGFSPSALRDRINDASSKLVITTDQAKRAGKIIPTKELVDKALGECPTVTQVLVVERTGEGANYVEGRDINYNQEVVKFGNYCPCTSVDSEDPMFLLYTSGSTGKPKGLQHATGGYLFGTILCSKHVFGVTRGDVFFCVADVGWITGHSHVVYGPLLNGATTVIFETTPVYPNHMRLWDIVDTHKVTQLYTAPTAIRLLRKFGEADIKKYDLSSLRALGSVGEPIAKDVWEWFYENVGRSQCALCDTYWLTESGMILLTTLAGVSPMKPSGAGLPFFGIKPVLLDPSGNEIVERPAEGILAVRNPWPSLGRTIRGDHQRYRETYLKPFPGYFFTGDGATIDADGYVFIGGRVDDVVNVSGHRLATAEVESALIDGRIDNKSILSDAAVVGVEDPLTGQALIAFVCLESWALNDKDHTTQTLTDHCNACVRDEIGKFAVPKKVFIVQDLPKTRSGKIMRRVLRKIVAGKNDELGELSTLSNPQIIDHLISVVQGPKARL</sequence>
<dbReference type="RefSeq" id="XP_024665495.1">
    <property type="nucleotide sequence ID" value="XM_024809727.1"/>
</dbReference>
<feature type="domain" description="AMP-binding enzyme C-terminal" evidence="8">
    <location>
        <begin position="554"/>
        <end position="626"/>
    </location>
</feature>
<evidence type="ECO:0000259" key="8">
    <source>
        <dbReference type="Pfam" id="PF13193"/>
    </source>
</evidence>
<dbReference type="STRING" id="45607.A0A2T0FKP4"/>
<comment type="catalytic activity">
    <reaction evidence="5">
        <text>acetate + ATP + CoA = acetyl-CoA + AMP + diphosphate</text>
        <dbReference type="Rhea" id="RHEA:23176"/>
        <dbReference type="ChEBI" id="CHEBI:30089"/>
        <dbReference type="ChEBI" id="CHEBI:30616"/>
        <dbReference type="ChEBI" id="CHEBI:33019"/>
        <dbReference type="ChEBI" id="CHEBI:57287"/>
        <dbReference type="ChEBI" id="CHEBI:57288"/>
        <dbReference type="ChEBI" id="CHEBI:456215"/>
        <dbReference type="EC" id="6.2.1.1"/>
    </reaction>
</comment>
<proteinExistence type="inferred from homology"/>
<dbReference type="GO" id="GO:0005524">
    <property type="term" value="F:ATP binding"/>
    <property type="evidence" value="ECO:0007669"/>
    <property type="project" value="UniProtKB-UniRule"/>
</dbReference>
<comment type="caution">
    <text evidence="10">The sequence shown here is derived from an EMBL/GenBank/DDBJ whole genome shotgun (WGS) entry which is preliminary data.</text>
</comment>
<dbReference type="PANTHER" id="PTHR24095">
    <property type="entry name" value="ACETYL-COENZYME A SYNTHETASE"/>
    <property type="match status" value="1"/>
</dbReference>
<evidence type="ECO:0000256" key="5">
    <source>
        <dbReference type="RuleBase" id="RU361147"/>
    </source>
</evidence>